<dbReference type="InterPro" id="IPR027417">
    <property type="entry name" value="P-loop_NTPase"/>
</dbReference>
<dbReference type="Pfam" id="PF02534">
    <property type="entry name" value="T4SS-DNA_transf"/>
    <property type="match status" value="1"/>
</dbReference>
<comment type="similarity">
    <text evidence="2">Belongs to the VirD4/TraG family.</text>
</comment>
<keyword evidence="6 7" id="KW-0472">Membrane</keyword>
<evidence type="ECO:0000256" key="1">
    <source>
        <dbReference type="ARBA" id="ARBA00004651"/>
    </source>
</evidence>
<dbReference type="CDD" id="cd01127">
    <property type="entry name" value="TrwB_TraG_TraD_VirD4"/>
    <property type="match status" value="1"/>
</dbReference>
<evidence type="ECO:0000256" key="6">
    <source>
        <dbReference type="ARBA" id="ARBA00023136"/>
    </source>
</evidence>
<dbReference type="InterPro" id="IPR003688">
    <property type="entry name" value="TraG/VirD4"/>
</dbReference>
<evidence type="ECO:0000256" key="3">
    <source>
        <dbReference type="ARBA" id="ARBA00022475"/>
    </source>
</evidence>
<dbReference type="GO" id="GO:0005886">
    <property type="term" value="C:plasma membrane"/>
    <property type="evidence" value="ECO:0007669"/>
    <property type="project" value="UniProtKB-SubCell"/>
</dbReference>
<evidence type="ECO:0000313" key="8">
    <source>
        <dbReference type="EMBL" id="EKC47424.1"/>
    </source>
</evidence>
<comment type="caution">
    <text evidence="8">The sequence shown here is derived from an EMBL/GenBank/DDBJ whole genome shotgun (WGS) entry which is preliminary data.</text>
</comment>
<protein>
    <submittedName>
        <fullName evidence="8">TraG/TraD family protein</fullName>
    </submittedName>
</protein>
<organism evidence="8">
    <name type="scientific">human gut metagenome</name>
    <dbReference type="NCBI Taxonomy" id="408170"/>
    <lineage>
        <taxon>unclassified sequences</taxon>
        <taxon>metagenomes</taxon>
        <taxon>organismal metagenomes</taxon>
    </lineage>
</organism>
<feature type="transmembrane region" description="Helical" evidence="7">
    <location>
        <begin position="59"/>
        <end position="82"/>
    </location>
</feature>
<feature type="transmembrane region" description="Helical" evidence="7">
    <location>
        <begin position="17"/>
        <end position="39"/>
    </location>
</feature>
<dbReference type="EMBL" id="AJWZ01010799">
    <property type="protein sequence ID" value="EKC47424.1"/>
    <property type="molecule type" value="Genomic_DNA"/>
</dbReference>
<evidence type="ECO:0000256" key="4">
    <source>
        <dbReference type="ARBA" id="ARBA00022692"/>
    </source>
</evidence>
<accession>K1RVR2</accession>
<evidence type="ECO:0000256" key="2">
    <source>
        <dbReference type="ARBA" id="ARBA00008806"/>
    </source>
</evidence>
<reference evidence="8" key="1">
    <citation type="journal article" date="2013" name="Environ. Microbiol.">
        <title>Microbiota from the distal guts of lean and obese adolescents exhibit partial functional redundancy besides clear differences in community structure.</title>
        <authorList>
            <person name="Ferrer M."/>
            <person name="Ruiz A."/>
            <person name="Lanza F."/>
            <person name="Haange S.B."/>
            <person name="Oberbach A."/>
            <person name="Till H."/>
            <person name="Bargiela R."/>
            <person name="Campoy C."/>
            <person name="Segura M.T."/>
            <person name="Richter M."/>
            <person name="von Bergen M."/>
            <person name="Seifert J."/>
            <person name="Suarez A."/>
        </authorList>
    </citation>
    <scope>NUCLEOTIDE SEQUENCE</scope>
</reference>
<keyword evidence="3" id="KW-1003">Cell membrane</keyword>
<comment type="subcellular location">
    <subcellularLocation>
        <location evidence="1">Cell membrane</location>
        <topology evidence="1">Multi-pass membrane protein</topology>
    </subcellularLocation>
</comment>
<keyword evidence="4 7" id="KW-0812">Transmembrane</keyword>
<dbReference type="InterPro" id="IPR051539">
    <property type="entry name" value="T4SS-coupling_protein"/>
</dbReference>
<name>K1RVR2_9ZZZZ</name>
<evidence type="ECO:0000256" key="5">
    <source>
        <dbReference type="ARBA" id="ARBA00022989"/>
    </source>
</evidence>
<sequence length="603" mass="69183">MFFYGGIIVKLKKYFNYFLLIILTFLSSANICYNLTHIICNNIRLSWNLNIFYSFIKSITDASLLFGSILLMTIMMLFILKYDKELKLKLKRLRKMPEEDGSFEYGSSRWATKKEIKKNYKAWTINSNLKSGGIPVTCMDGKFYYSDKFDHTLIIGSTGSGKTISCILPLIFNLACAGESMVINDTKGELYSYTAEFLKEKGYQIKIINLRDALASDGWNPLHLPYKYYQNNNKDEAGDMIENFTKSLCKNLSSKDMYWEKSANAVLTALCYALIEDAPNESQVNLYSIYNLLVEHGNKNIDRFNSLDLYFQQKPFGSLSKMSYATGSFAKGETRATLFSVLATVIKMFSDTGIANLTSHTDFELDEIGKQKTAVFLIIPDEKESRHELASLFIDQCYQALVNTAQSMKDGKMPIRINFILDEFANMPPISSISNKITVSRSRNIRFYLVLQDFDQLKETYKDSAGTIKSNCTNWIYLLTSDNETAKEISSRLGKYTISSNRVSTSSRLDELNYNISNDKSLMGRELLMPDELMRFKLGDGLFMATRQYPIKSKFISIYDYGIKIKKTSVPNKQKDNKIDCFNLDDFRKIKIEEQEDNKIELE</sequence>
<gene>
    <name evidence="8" type="ORF">OBE_15719</name>
</gene>
<dbReference type="AlphaFoldDB" id="K1RVR2"/>
<evidence type="ECO:0000256" key="7">
    <source>
        <dbReference type="SAM" id="Phobius"/>
    </source>
</evidence>
<dbReference type="Gene3D" id="3.40.50.300">
    <property type="entry name" value="P-loop containing nucleotide triphosphate hydrolases"/>
    <property type="match status" value="2"/>
</dbReference>
<keyword evidence="5 7" id="KW-1133">Transmembrane helix</keyword>
<dbReference type="PANTHER" id="PTHR37937">
    <property type="entry name" value="CONJUGATIVE TRANSFER: DNA TRANSPORT"/>
    <property type="match status" value="1"/>
</dbReference>
<dbReference type="PANTHER" id="PTHR37937:SF1">
    <property type="entry name" value="CONJUGATIVE TRANSFER: DNA TRANSPORT"/>
    <property type="match status" value="1"/>
</dbReference>
<dbReference type="SUPFAM" id="SSF52540">
    <property type="entry name" value="P-loop containing nucleoside triphosphate hydrolases"/>
    <property type="match status" value="1"/>
</dbReference>
<dbReference type="NCBIfam" id="NF045973">
    <property type="entry name" value="conju_CD1115"/>
    <property type="match status" value="1"/>
</dbReference>
<proteinExistence type="inferred from homology"/>